<evidence type="ECO:0000256" key="9">
    <source>
        <dbReference type="ARBA" id="ARBA00022777"/>
    </source>
</evidence>
<dbReference type="InterPro" id="IPR023468">
    <property type="entry name" value="Riboflavin_kinase"/>
</dbReference>
<dbReference type="AlphaFoldDB" id="U7D9L7"/>
<dbReference type="InterPro" id="IPR002606">
    <property type="entry name" value="Riboflavin_kinase_bac"/>
</dbReference>
<evidence type="ECO:0000256" key="1">
    <source>
        <dbReference type="ARBA" id="ARBA00002121"/>
    </source>
</evidence>
<dbReference type="PANTHER" id="PTHR22749:SF6">
    <property type="entry name" value="RIBOFLAVIN KINASE"/>
    <property type="match status" value="1"/>
</dbReference>
<dbReference type="Pfam" id="PF06574">
    <property type="entry name" value="FAD_syn"/>
    <property type="match status" value="1"/>
</dbReference>
<dbReference type="EMBL" id="ASJR01000009">
    <property type="protein sequence ID" value="ERP31782.1"/>
    <property type="molecule type" value="Genomic_DNA"/>
</dbReference>
<reference evidence="17 18" key="1">
    <citation type="journal article" date="2013" name="Environ. Microbiol.">
        <title>Genome analysis of Chitinivibrio alkaliphilus gen. nov., sp. nov., a novel extremely haloalkaliphilic anaerobic chitinolytic bacterium from the candidate phylum Termite Group 3.</title>
        <authorList>
            <person name="Sorokin D.Y."/>
            <person name="Gumerov V.M."/>
            <person name="Rakitin A.L."/>
            <person name="Beletsky A.V."/>
            <person name="Damste J.S."/>
            <person name="Muyzer G."/>
            <person name="Mardanov A.V."/>
            <person name="Ravin N.V."/>
        </authorList>
    </citation>
    <scope>NUCLEOTIDE SEQUENCE [LARGE SCALE GENOMIC DNA]</scope>
    <source>
        <strain evidence="17 18">ACht1</strain>
    </source>
</reference>
<accession>U7D9L7</accession>
<dbReference type="InterPro" id="IPR014729">
    <property type="entry name" value="Rossmann-like_a/b/a_fold"/>
</dbReference>
<evidence type="ECO:0000256" key="13">
    <source>
        <dbReference type="ARBA" id="ARBA00047880"/>
    </source>
</evidence>
<comment type="catalytic activity">
    <reaction evidence="13 15">
        <text>riboflavin + ATP = FMN + ADP + H(+)</text>
        <dbReference type="Rhea" id="RHEA:14357"/>
        <dbReference type="ChEBI" id="CHEBI:15378"/>
        <dbReference type="ChEBI" id="CHEBI:30616"/>
        <dbReference type="ChEBI" id="CHEBI:57986"/>
        <dbReference type="ChEBI" id="CHEBI:58210"/>
        <dbReference type="ChEBI" id="CHEBI:456216"/>
        <dbReference type="EC" id="2.7.1.26"/>
    </reaction>
</comment>
<evidence type="ECO:0000256" key="2">
    <source>
        <dbReference type="ARBA" id="ARBA00004726"/>
    </source>
</evidence>
<dbReference type="Gene3D" id="3.40.50.620">
    <property type="entry name" value="HUPs"/>
    <property type="match status" value="1"/>
</dbReference>
<comment type="catalytic activity">
    <reaction evidence="14 15">
        <text>FMN + ATP + H(+) = FAD + diphosphate</text>
        <dbReference type="Rhea" id="RHEA:17237"/>
        <dbReference type="ChEBI" id="CHEBI:15378"/>
        <dbReference type="ChEBI" id="CHEBI:30616"/>
        <dbReference type="ChEBI" id="CHEBI:33019"/>
        <dbReference type="ChEBI" id="CHEBI:57692"/>
        <dbReference type="ChEBI" id="CHEBI:58210"/>
        <dbReference type="EC" id="2.7.7.2"/>
    </reaction>
</comment>
<keyword evidence="11 15" id="KW-0067">ATP-binding</keyword>
<comment type="function">
    <text evidence="1">Catalyzes the phosphorylation of riboflavin to FMN followed by the adenylation of FMN to FAD.</text>
</comment>
<dbReference type="GO" id="GO:0009398">
    <property type="term" value="P:FMN biosynthetic process"/>
    <property type="evidence" value="ECO:0007669"/>
    <property type="project" value="UniProtKB-UniRule"/>
</dbReference>
<dbReference type="UniPathway" id="UPA00277">
    <property type="reaction ID" value="UER00407"/>
</dbReference>
<keyword evidence="5 15" id="KW-0288">FMN</keyword>
<dbReference type="GO" id="GO:0008531">
    <property type="term" value="F:riboflavin kinase activity"/>
    <property type="evidence" value="ECO:0007669"/>
    <property type="project" value="UniProtKB-UniRule"/>
</dbReference>
<evidence type="ECO:0000256" key="6">
    <source>
        <dbReference type="ARBA" id="ARBA00022679"/>
    </source>
</evidence>
<keyword evidence="12" id="KW-0511">Multifunctional enzyme</keyword>
<dbReference type="SUPFAM" id="SSF52374">
    <property type="entry name" value="Nucleotidylyl transferase"/>
    <property type="match status" value="1"/>
</dbReference>
<dbReference type="eggNOG" id="COG0196">
    <property type="taxonomic scope" value="Bacteria"/>
</dbReference>
<comment type="pathway">
    <text evidence="3 15">Cofactor biosynthesis; FMN biosynthesis; FMN from riboflavin (ATP route): step 1/1.</text>
</comment>
<proteinExistence type="inferred from homology"/>
<dbReference type="GO" id="GO:0006747">
    <property type="term" value="P:FAD biosynthetic process"/>
    <property type="evidence" value="ECO:0007669"/>
    <property type="project" value="UniProtKB-UniRule"/>
</dbReference>
<keyword evidence="10 15" id="KW-0274">FAD</keyword>
<evidence type="ECO:0000256" key="10">
    <source>
        <dbReference type="ARBA" id="ARBA00022827"/>
    </source>
</evidence>
<dbReference type="InterPro" id="IPR015864">
    <property type="entry name" value="FAD_synthase"/>
</dbReference>
<evidence type="ECO:0000259" key="16">
    <source>
        <dbReference type="SMART" id="SM00904"/>
    </source>
</evidence>
<name>U7D9L7_9BACT</name>
<evidence type="ECO:0000256" key="8">
    <source>
        <dbReference type="ARBA" id="ARBA00022741"/>
    </source>
</evidence>
<dbReference type="EC" id="2.7.1.26" evidence="15"/>
<evidence type="ECO:0000256" key="14">
    <source>
        <dbReference type="ARBA" id="ARBA00049494"/>
    </source>
</evidence>
<evidence type="ECO:0000256" key="3">
    <source>
        <dbReference type="ARBA" id="ARBA00005201"/>
    </source>
</evidence>
<keyword evidence="6 15" id="KW-0808">Transferase</keyword>
<dbReference type="Gene3D" id="2.40.30.30">
    <property type="entry name" value="Riboflavin kinase-like"/>
    <property type="match status" value="1"/>
</dbReference>
<keyword evidence="9 15" id="KW-0418">Kinase</keyword>
<evidence type="ECO:0000313" key="17">
    <source>
        <dbReference type="EMBL" id="ERP31782.1"/>
    </source>
</evidence>
<evidence type="ECO:0000256" key="5">
    <source>
        <dbReference type="ARBA" id="ARBA00022643"/>
    </source>
</evidence>
<comment type="caution">
    <text evidence="17">The sequence shown here is derived from an EMBL/GenBank/DDBJ whole genome shotgun (WGS) entry which is preliminary data.</text>
</comment>
<dbReference type="InterPro" id="IPR015865">
    <property type="entry name" value="Riboflavin_kinase_bac/euk"/>
</dbReference>
<organism evidence="17 18">
    <name type="scientific">Chitinivibrio alkaliphilus ACht1</name>
    <dbReference type="NCBI Taxonomy" id="1313304"/>
    <lineage>
        <taxon>Bacteria</taxon>
        <taxon>Pseudomonadati</taxon>
        <taxon>Fibrobacterota</taxon>
        <taxon>Chitinivibrionia</taxon>
        <taxon>Chitinivibrionales</taxon>
        <taxon>Chitinivibrionaceae</taxon>
        <taxon>Chitinivibrio</taxon>
    </lineage>
</organism>
<keyword evidence="4 15" id="KW-0285">Flavoprotein</keyword>
<dbReference type="Proteomes" id="UP000017148">
    <property type="component" value="Unassembled WGS sequence"/>
</dbReference>
<protein>
    <recommendedName>
        <fullName evidence="15">Riboflavin biosynthesis protein</fullName>
    </recommendedName>
    <domain>
        <recommendedName>
            <fullName evidence="15">Riboflavin kinase</fullName>
            <ecNumber evidence="15">2.7.1.26</ecNumber>
        </recommendedName>
        <alternativeName>
            <fullName evidence="15">Flavokinase</fullName>
        </alternativeName>
    </domain>
    <domain>
        <recommendedName>
            <fullName evidence="15">FMN adenylyltransferase</fullName>
            <ecNumber evidence="15">2.7.7.2</ecNumber>
        </recommendedName>
        <alternativeName>
            <fullName evidence="15">FAD pyrophosphorylase</fullName>
        </alternativeName>
        <alternativeName>
            <fullName evidence="15">FAD synthase</fullName>
        </alternativeName>
    </domain>
</protein>
<evidence type="ECO:0000256" key="4">
    <source>
        <dbReference type="ARBA" id="ARBA00022630"/>
    </source>
</evidence>
<dbReference type="SMART" id="SM00904">
    <property type="entry name" value="Flavokinase"/>
    <property type="match status" value="1"/>
</dbReference>
<evidence type="ECO:0000256" key="12">
    <source>
        <dbReference type="ARBA" id="ARBA00023268"/>
    </source>
</evidence>
<evidence type="ECO:0000313" key="18">
    <source>
        <dbReference type="Proteomes" id="UP000017148"/>
    </source>
</evidence>
<dbReference type="GO" id="GO:0003919">
    <property type="term" value="F:FMN adenylyltransferase activity"/>
    <property type="evidence" value="ECO:0007669"/>
    <property type="project" value="UniProtKB-UniRule"/>
</dbReference>
<dbReference type="CDD" id="cd02064">
    <property type="entry name" value="FAD_synthetase_N"/>
    <property type="match status" value="1"/>
</dbReference>
<evidence type="ECO:0000256" key="11">
    <source>
        <dbReference type="ARBA" id="ARBA00022840"/>
    </source>
</evidence>
<dbReference type="PIRSF" id="PIRSF004491">
    <property type="entry name" value="FAD_Synth"/>
    <property type="match status" value="1"/>
</dbReference>
<dbReference type="PATRIC" id="fig|1313304.3.peg.1171"/>
<dbReference type="EC" id="2.7.7.2" evidence="15"/>
<dbReference type="Pfam" id="PF01687">
    <property type="entry name" value="Flavokinase"/>
    <property type="match status" value="1"/>
</dbReference>
<dbReference type="SUPFAM" id="SSF82114">
    <property type="entry name" value="Riboflavin kinase-like"/>
    <property type="match status" value="1"/>
</dbReference>
<keyword evidence="7 15" id="KW-0548">Nucleotidyltransferase</keyword>
<sequence>MRAIFVCFFIRAYRNLDTLKQYKLFFGTYGINEGSRVQIVEYSEELQIATPSLVSIGNFDGVHVGHRMLLERLVSKARLLRTCSIVLTFEPHTREVVHGERVPRLTLQREKELLLRSFGIDYCITIPFTKNMASLNKEAFMKNVLVKQLSCKGVVMGEDHSFGRKRDDLENNYPIRCEMNDFYTVKLRLYRENDVAASSTSVREYVSSGEIESACDMLGHPYLLCAVRTRGKRLGRELGYPTLNFLPPPSQKLVPPPGVYAAALECHGVLLEGCLYFGDCPTFGNRDVHFEFFSLDELPPRIDQEREVLLWIQKEIRQEQRFDTPEELVAQMEKDVESIRNYFRKEW</sequence>
<dbReference type="InterPro" id="IPR023465">
    <property type="entry name" value="Riboflavin_kinase_dom_sf"/>
</dbReference>
<dbReference type="GO" id="GO:0005524">
    <property type="term" value="F:ATP binding"/>
    <property type="evidence" value="ECO:0007669"/>
    <property type="project" value="UniProtKB-UniRule"/>
</dbReference>
<comment type="similarity">
    <text evidence="15">Belongs to the ribF family.</text>
</comment>
<dbReference type="PANTHER" id="PTHR22749">
    <property type="entry name" value="RIBOFLAVIN KINASE/FMN ADENYLYLTRANSFERASE"/>
    <property type="match status" value="1"/>
</dbReference>
<gene>
    <name evidence="17" type="ORF">CALK_1225</name>
</gene>
<dbReference type="STRING" id="1313304.CALK_1225"/>
<dbReference type="UniPathway" id="UPA00276">
    <property type="reaction ID" value="UER00406"/>
</dbReference>
<dbReference type="GO" id="GO:0009231">
    <property type="term" value="P:riboflavin biosynthetic process"/>
    <property type="evidence" value="ECO:0007669"/>
    <property type="project" value="InterPro"/>
</dbReference>
<keyword evidence="8 15" id="KW-0547">Nucleotide-binding</keyword>
<keyword evidence="18" id="KW-1185">Reference proteome</keyword>
<comment type="pathway">
    <text evidence="2 15">Cofactor biosynthesis; FAD biosynthesis; FAD from FMN: step 1/1.</text>
</comment>
<evidence type="ECO:0000256" key="15">
    <source>
        <dbReference type="PIRNR" id="PIRNR004491"/>
    </source>
</evidence>
<feature type="domain" description="Riboflavin kinase" evidence="16">
    <location>
        <begin position="217"/>
        <end position="344"/>
    </location>
</feature>
<evidence type="ECO:0000256" key="7">
    <source>
        <dbReference type="ARBA" id="ARBA00022695"/>
    </source>
</evidence>